<keyword evidence="1 4" id="KW-0808">Transferase</keyword>
<dbReference type="CDD" id="cd03809">
    <property type="entry name" value="GT4_MtfB-like"/>
    <property type="match status" value="1"/>
</dbReference>
<feature type="domain" description="Glycosyltransferase subfamily 4-like N-terminal" evidence="3">
    <location>
        <begin position="128"/>
        <end position="220"/>
    </location>
</feature>
<gene>
    <name evidence="4" type="ORF">C8P66_12085</name>
</gene>
<dbReference type="OrthoDB" id="9801609at2"/>
<dbReference type="Proteomes" id="UP000249688">
    <property type="component" value="Unassembled WGS sequence"/>
</dbReference>
<dbReference type="InterPro" id="IPR001296">
    <property type="entry name" value="Glyco_trans_1"/>
</dbReference>
<evidence type="ECO:0000313" key="5">
    <source>
        <dbReference type="Proteomes" id="UP000249688"/>
    </source>
</evidence>
<dbReference type="PANTHER" id="PTHR46401">
    <property type="entry name" value="GLYCOSYLTRANSFERASE WBBK-RELATED"/>
    <property type="match status" value="1"/>
</dbReference>
<evidence type="ECO:0000256" key="1">
    <source>
        <dbReference type="ARBA" id="ARBA00022679"/>
    </source>
</evidence>
<sequence length="445" mass="48425">MGALVTVDGYNLALEQGTGVATYARNLTFRLGALGADVAVLYGKRSSMGSDPLLREITFFDAERPLPKPLPRALRDMRRLLLATGGVRAVEVPVTGQVITDSMAHALPNARHIWNLSDLYRLAINHFKWTGRRLRVRLPGDPALVHWTYPLPIMVPGALNIYTMHDLVPLRLPYTTLDNKRHYYRVARMLAQQADHIVTVSECSARDIISLLGADPARVTNTYQSVEVPAEIAAAPEASVRQDLRAAFGLDPDSYFLFFGAIEPKKNVDRIIEAFLASGSNRRLVIVGKDGWGSTPDGRRAARLLPEAKGDWLSGYSDQVQGRILRMDYAPFRLLISLIRGARAVLFPSLYEGFGLPALEAMQLGTPVLTSTAASLPEIVGQAALTVDPYDVRDIANGIIALDTDAALCGALSDAGPRQAALFGAKPYEARLADLYGRLGVNLGG</sequence>
<reference evidence="4 5" key="1">
    <citation type="submission" date="2018-06" db="EMBL/GenBank/DDBJ databases">
        <title>Genomic Encyclopedia of Archaeal and Bacterial Type Strains, Phase II (KMG-II): from individual species to whole genera.</title>
        <authorList>
            <person name="Goeker M."/>
        </authorList>
    </citation>
    <scope>NUCLEOTIDE SEQUENCE [LARGE SCALE GENOMIC DNA]</scope>
    <source>
        <strain evidence="4 5">DSM 24525</strain>
    </source>
</reference>
<dbReference type="EMBL" id="QKYU01000020">
    <property type="protein sequence ID" value="PZW41894.1"/>
    <property type="molecule type" value="Genomic_DNA"/>
</dbReference>
<evidence type="ECO:0000259" key="2">
    <source>
        <dbReference type="Pfam" id="PF00534"/>
    </source>
</evidence>
<protein>
    <submittedName>
        <fullName evidence="4">Glycosyltransferase involved in cell wall biosynthesis</fullName>
    </submittedName>
</protein>
<accession>A0A2W7I5D9</accession>
<comment type="caution">
    <text evidence="4">The sequence shown here is derived from an EMBL/GenBank/DDBJ whole genome shotgun (WGS) entry which is preliminary data.</text>
</comment>
<dbReference type="SUPFAM" id="SSF53756">
    <property type="entry name" value="UDP-Glycosyltransferase/glycogen phosphorylase"/>
    <property type="match status" value="1"/>
</dbReference>
<dbReference type="RefSeq" id="WP_111399467.1">
    <property type="nucleotide sequence ID" value="NZ_QKYU01000020.1"/>
</dbReference>
<evidence type="ECO:0000259" key="3">
    <source>
        <dbReference type="Pfam" id="PF13439"/>
    </source>
</evidence>
<organism evidence="4 5">
    <name type="scientific">Humitalea rosea</name>
    <dbReference type="NCBI Taxonomy" id="990373"/>
    <lineage>
        <taxon>Bacteria</taxon>
        <taxon>Pseudomonadati</taxon>
        <taxon>Pseudomonadota</taxon>
        <taxon>Alphaproteobacteria</taxon>
        <taxon>Acetobacterales</taxon>
        <taxon>Roseomonadaceae</taxon>
        <taxon>Humitalea</taxon>
    </lineage>
</organism>
<dbReference type="Gene3D" id="3.40.50.2000">
    <property type="entry name" value="Glycogen Phosphorylase B"/>
    <property type="match status" value="2"/>
</dbReference>
<dbReference type="AlphaFoldDB" id="A0A2W7I5D9"/>
<dbReference type="PANTHER" id="PTHR46401:SF2">
    <property type="entry name" value="GLYCOSYLTRANSFERASE WBBK-RELATED"/>
    <property type="match status" value="1"/>
</dbReference>
<dbReference type="Pfam" id="PF00534">
    <property type="entry name" value="Glycos_transf_1"/>
    <property type="match status" value="1"/>
</dbReference>
<dbReference type="InterPro" id="IPR028098">
    <property type="entry name" value="Glyco_trans_4-like_N"/>
</dbReference>
<proteinExistence type="predicted"/>
<dbReference type="GO" id="GO:0016757">
    <property type="term" value="F:glycosyltransferase activity"/>
    <property type="evidence" value="ECO:0007669"/>
    <property type="project" value="InterPro"/>
</dbReference>
<evidence type="ECO:0000313" key="4">
    <source>
        <dbReference type="EMBL" id="PZW41894.1"/>
    </source>
</evidence>
<dbReference type="Pfam" id="PF13439">
    <property type="entry name" value="Glyco_transf_4"/>
    <property type="match status" value="1"/>
</dbReference>
<keyword evidence="5" id="KW-1185">Reference proteome</keyword>
<dbReference type="GO" id="GO:0009103">
    <property type="term" value="P:lipopolysaccharide biosynthetic process"/>
    <property type="evidence" value="ECO:0007669"/>
    <property type="project" value="TreeGrafter"/>
</dbReference>
<feature type="domain" description="Glycosyl transferase family 1" evidence="2">
    <location>
        <begin position="243"/>
        <end position="416"/>
    </location>
</feature>
<name>A0A2W7I5D9_9PROT</name>